<evidence type="ECO:0000313" key="3">
    <source>
        <dbReference type="Proteomes" id="UP001146351"/>
    </source>
</evidence>
<dbReference type="EMBL" id="JAPQKO010000003">
    <property type="protein sequence ID" value="KAJ5171734.1"/>
    <property type="molecule type" value="Genomic_DNA"/>
</dbReference>
<comment type="caution">
    <text evidence="2">The sequence shown here is derived from an EMBL/GenBank/DDBJ whole genome shotgun (WGS) entry which is preliminary data.</text>
</comment>
<dbReference type="AlphaFoldDB" id="A0A9W9I7F0"/>
<accession>A0A9W9I7F0</accession>
<evidence type="ECO:0000313" key="2">
    <source>
        <dbReference type="EMBL" id="KAJ5171734.1"/>
    </source>
</evidence>
<feature type="region of interest" description="Disordered" evidence="1">
    <location>
        <begin position="1"/>
        <end position="35"/>
    </location>
</feature>
<reference evidence="2" key="2">
    <citation type="journal article" date="2023" name="IMA Fungus">
        <title>Comparative genomic study of the Penicillium genus elucidates a diverse pangenome and 15 lateral gene transfer events.</title>
        <authorList>
            <person name="Petersen C."/>
            <person name="Sorensen T."/>
            <person name="Nielsen M.R."/>
            <person name="Sondergaard T.E."/>
            <person name="Sorensen J.L."/>
            <person name="Fitzpatrick D.A."/>
            <person name="Frisvad J.C."/>
            <person name="Nielsen K.L."/>
        </authorList>
    </citation>
    <scope>NUCLEOTIDE SEQUENCE</scope>
    <source>
        <strain evidence="2">IBT 21917</strain>
    </source>
</reference>
<name>A0A9W9I7F0_9EURO</name>
<proteinExistence type="predicted"/>
<keyword evidence="3" id="KW-1185">Reference proteome</keyword>
<sequence>MGKPSHQKNLPAKNDNHLRSTERATTGKREGGFHHCPVKDCRRFNLTRCIKLGHIKKCPVHGGTLVGNRFKCVKCKHHPELAEKSLVPEEPELEDKAN</sequence>
<dbReference type="Proteomes" id="UP001146351">
    <property type="component" value="Unassembled WGS sequence"/>
</dbReference>
<organism evidence="2 3">
    <name type="scientific">Penicillium capsulatum</name>
    <dbReference type="NCBI Taxonomy" id="69766"/>
    <lineage>
        <taxon>Eukaryota</taxon>
        <taxon>Fungi</taxon>
        <taxon>Dikarya</taxon>
        <taxon>Ascomycota</taxon>
        <taxon>Pezizomycotina</taxon>
        <taxon>Eurotiomycetes</taxon>
        <taxon>Eurotiomycetidae</taxon>
        <taxon>Eurotiales</taxon>
        <taxon>Aspergillaceae</taxon>
        <taxon>Penicillium</taxon>
    </lineage>
</organism>
<protein>
    <submittedName>
        <fullName evidence="2">Uncharacterized protein</fullName>
    </submittedName>
</protein>
<dbReference type="OrthoDB" id="5239190at2759"/>
<feature type="compositionally biased region" description="Basic and acidic residues" evidence="1">
    <location>
        <begin position="14"/>
        <end position="35"/>
    </location>
</feature>
<evidence type="ECO:0000256" key="1">
    <source>
        <dbReference type="SAM" id="MobiDB-lite"/>
    </source>
</evidence>
<reference evidence="2" key="1">
    <citation type="submission" date="2022-11" db="EMBL/GenBank/DDBJ databases">
        <authorList>
            <person name="Petersen C."/>
        </authorList>
    </citation>
    <scope>NUCLEOTIDE SEQUENCE</scope>
    <source>
        <strain evidence="2">IBT 21917</strain>
    </source>
</reference>
<gene>
    <name evidence="2" type="ORF">N7492_004327</name>
</gene>